<evidence type="ECO:0000313" key="3">
    <source>
        <dbReference type="Proteomes" id="UP000507979"/>
    </source>
</evidence>
<sequence>MIGLSRPPLLPPTAPPRPRPLVREATAPVALASVLPSGLVLPGVAFNRPPALLTAPPRPCSTPFRPATLPPGSWLPRLLTVPPSVLSRPATGAPSLVVAPTCCVRPTTVPARGLAVGSSALPMPPRVGCRPSGSTLSTVLPTLPSAGSSSGLDGPPSTPPVTPPTNWLTGFNSPPGPDRPAVRAPTALVALPSTVVNGCGFLGSALSRPPVLATVLPRPSTRPPTPALRPPGRPVPLTVVPRPSTRPPTCLTVPSTGFPRPVVAPTCCVRPTTVSATGLMVGSSAWPTPPRVVPRFRGRVLSTALPVLPSVVCSKPVVTGLLGLFGSFGPPGPPGPPGLLGLSVPGRLAELL</sequence>
<feature type="compositionally biased region" description="Pro residues" evidence="1">
    <location>
        <begin position="8"/>
        <end position="19"/>
    </location>
</feature>
<reference evidence="2 3" key="1">
    <citation type="submission" date="2020-04" db="EMBL/GenBank/DDBJ databases">
        <authorList>
            <person name="De Canck E."/>
        </authorList>
    </citation>
    <scope>NUCLEOTIDE SEQUENCE [LARGE SCALE GENOMIC DNA]</scope>
    <source>
        <strain evidence="2 3">LMG 26845</strain>
    </source>
</reference>
<name>A0A6J5BLW7_9BURK</name>
<feature type="compositionally biased region" description="Low complexity" evidence="1">
    <location>
        <begin position="235"/>
        <end position="245"/>
    </location>
</feature>
<gene>
    <name evidence="2" type="ORF">LMG26845_05801</name>
</gene>
<keyword evidence="3" id="KW-1185">Reference proteome</keyword>
<dbReference type="AlphaFoldDB" id="A0A6J5BLW7"/>
<proteinExistence type="predicted"/>
<accession>A0A6J5BLW7</accession>
<dbReference type="EMBL" id="CADIJR010000110">
    <property type="protein sequence ID" value="CAB3711484.1"/>
    <property type="molecule type" value="Genomic_DNA"/>
</dbReference>
<evidence type="ECO:0000256" key="1">
    <source>
        <dbReference type="SAM" id="MobiDB-lite"/>
    </source>
</evidence>
<organism evidence="2 3">
    <name type="scientific">Achromobacter insuavis</name>
    <dbReference type="NCBI Taxonomy" id="1287735"/>
    <lineage>
        <taxon>Bacteria</taxon>
        <taxon>Pseudomonadati</taxon>
        <taxon>Pseudomonadota</taxon>
        <taxon>Betaproteobacteria</taxon>
        <taxon>Burkholderiales</taxon>
        <taxon>Alcaligenaceae</taxon>
        <taxon>Achromobacter</taxon>
    </lineage>
</organism>
<feature type="compositionally biased region" description="Polar residues" evidence="1">
    <location>
        <begin position="132"/>
        <end position="151"/>
    </location>
</feature>
<feature type="region of interest" description="Disordered" evidence="1">
    <location>
        <begin position="1"/>
        <end position="20"/>
    </location>
</feature>
<feature type="compositionally biased region" description="Pro residues" evidence="1">
    <location>
        <begin position="220"/>
        <end position="234"/>
    </location>
</feature>
<dbReference type="Proteomes" id="UP000507979">
    <property type="component" value="Unassembled WGS sequence"/>
</dbReference>
<feature type="region of interest" description="Disordered" evidence="1">
    <location>
        <begin position="216"/>
        <end position="245"/>
    </location>
</feature>
<evidence type="ECO:0000313" key="2">
    <source>
        <dbReference type="EMBL" id="CAB3711484.1"/>
    </source>
</evidence>
<protein>
    <submittedName>
        <fullName evidence="2">Uncharacterized protein</fullName>
    </submittedName>
</protein>
<feature type="region of interest" description="Disordered" evidence="1">
    <location>
        <begin position="131"/>
        <end position="180"/>
    </location>
</feature>